<dbReference type="AlphaFoldDB" id="A0A6C0IU88"/>
<proteinExistence type="predicted"/>
<reference evidence="1" key="1">
    <citation type="journal article" date="2020" name="Nature">
        <title>Giant virus diversity and host interactions through global metagenomics.</title>
        <authorList>
            <person name="Schulz F."/>
            <person name="Roux S."/>
            <person name="Paez-Espino D."/>
            <person name="Jungbluth S."/>
            <person name="Walsh D.A."/>
            <person name="Denef V.J."/>
            <person name="McMahon K.D."/>
            <person name="Konstantinidis K.T."/>
            <person name="Eloe-Fadrosh E.A."/>
            <person name="Kyrpides N.C."/>
            <person name="Woyke T."/>
        </authorList>
    </citation>
    <scope>NUCLEOTIDE SEQUENCE</scope>
    <source>
        <strain evidence="1">GVMAG-M-3300024302-11</strain>
    </source>
</reference>
<name>A0A6C0IU88_9ZZZZ</name>
<dbReference type="EMBL" id="MN740255">
    <property type="protein sequence ID" value="QHT96269.1"/>
    <property type="molecule type" value="Genomic_DNA"/>
</dbReference>
<accession>A0A6C0IU88</accession>
<sequence>MDKNTQVRDIIKNNGNNILQNEDKYYYIMVSGGKPKILSASRSKVESKNEAINLLNDKIDKIKENTNIKLYRLTIRKVTKEEKEEDNESNIDMIGGILIIILQKIDVSIKNTKLNTRLQFKIDKNLDNLSNRNKIFIDNKYLKKYNTLSDKILKTISFKFSINKIDGGFTINRLSHFLE</sequence>
<organism evidence="1">
    <name type="scientific">viral metagenome</name>
    <dbReference type="NCBI Taxonomy" id="1070528"/>
    <lineage>
        <taxon>unclassified sequences</taxon>
        <taxon>metagenomes</taxon>
        <taxon>organismal metagenomes</taxon>
    </lineage>
</organism>
<evidence type="ECO:0000313" key="1">
    <source>
        <dbReference type="EMBL" id="QHT96269.1"/>
    </source>
</evidence>
<protein>
    <submittedName>
        <fullName evidence="1">Uncharacterized protein</fullName>
    </submittedName>
</protein>